<evidence type="ECO:0000313" key="6">
    <source>
        <dbReference type="Proteomes" id="UP001209803"/>
    </source>
</evidence>
<sequence>MISRRLFLKGLGCAVLGAISAPAYAIGVEPFRLTIKEYRLTPPRWPKNLRLTAALIADPHICDPWMNLERLKFVVGRTNALKPDIILMLGDYVASHKWQYDSIPPQAWADIFGDLDAPLGTHAILGNHDWWDDHEAQLIGIGPTKYGQALLNAGIPLYQNRAERLTKDGKAFWLAGLDDQLALFPSRKRKQKHWRGLDDLPGTLAQVNDDAPVLLMAHEPDIIRKVPSRVSLTVSGHTHGGQINVMGYKPAFPKKHGTNHIYGHIVETEGTTLMRHLSLKTNPRHLVVSGGLGCSILPVRFGVPPEITLVHLGDAKTTS</sequence>
<evidence type="ECO:0000313" key="5">
    <source>
        <dbReference type="EMBL" id="WFE89680.1"/>
    </source>
</evidence>
<dbReference type="PROSITE" id="PS51318">
    <property type="entry name" value="TAT"/>
    <property type="match status" value="1"/>
</dbReference>
<dbReference type="Gene3D" id="3.60.21.10">
    <property type="match status" value="1"/>
</dbReference>
<accession>A0ABY8F2I3</accession>
<keyword evidence="3" id="KW-0732">Signal</keyword>
<name>A0ABY8F2I3_9HYPH</name>
<dbReference type="InterPro" id="IPR004843">
    <property type="entry name" value="Calcineurin-like_PHP"/>
</dbReference>
<dbReference type="PANTHER" id="PTHR31302:SF31">
    <property type="entry name" value="PHOSPHODIESTERASE YAEI"/>
    <property type="match status" value="1"/>
</dbReference>
<dbReference type="RefSeq" id="WP_265680246.1">
    <property type="nucleotide sequence ID" value="NZ_CP120863.1"/>
</dbReference>
<feature type="domain" description="Calcineurin-like phosphoesterase" evidence="4">
    <location>
        <begin position="54"/>
        <end position="240"/>
    </location>
</feature>
<proteinExistence type="predicted"/>
<feature type="chain" id="PRO_5046173121" evidence="3">
    <location>
        <begin position="26"/>
        <end position="319"/>
    </location>
</feature>
<dbReference type="Proteomes" id="UP001209803">
    <property type="component" value="Chromosome"/>
</dbReference>
<dbReference type="InterPro" id="IPR006311">
    <property type="entry name" value="TAT_signal"/>
</dbReference>
<organism evidence="5 6">
    <name type="scientific">Roseibium porphyridii</name>
    <dbReference type="NCBI Taxonomy" id="2866279"/>
    <lineage>
        <taxon>Bacteria</taxon>
        <taxon>Pseudomonadati</taxon>
        <taxon>Pseudomonadota</taxon>
        <taxon>Alphaproteobacteria</taxon>
        <taxon>Hyphomicrobiales</taxon>
        <taxon>Stappiaceae</taxon>
        <taxon>Roseibium</taxon>
    </lineage>
</organism>
<keyword evidence="2" id="KW-0378">Hydrolase</keyword>
<dbReference type="Pfam" id="PF00149">
    <property type="entry name" value="Metallophos"/>
    <property type="match status" value="1"/>
</dbReference>
<feature type="signal peptide" evidence="3">
    <location>
        <begin position="1"/>
        <end position="25"/>
    </location>
</feature>
<keyword evidence="1" id="KW-0479">Metal-binding</keyword>
<dbReference type="InterPro" id="IPR051158">
    <property type="entry name" value="Metallophosphoesterase_sf"/>
</dbReference>
<dbReference type="SUPFAM" id="SSF56300">
    <property type="entry name" value="Metallo-dependent phosphatases"/>
    <property type="match status" value="1"/>
</dbReference>
<dbReference type="PANTHER" id="PTHR31302">
    <property type="entry name" value="TRANSMEMBRANE PROTEIN WITH METALLOPHOSPHOESTERASE DOMAIN-RELATED"/>
    <property type="match status" value="1"/>
</dbReference>
<evidence type="ECO:0000256" key="2">
    <source>
        <dbReference type="ARBA" id="ARBA00022801"/>
    </source>
</evidence>
<protein>
    <submittedName>
        <fullName evidence="5">Metallophosphoesterase</fullName>
    </submittedName>
</protein>
<dbReference type="InterPro" id="IPR029052">
    <property type="entry name" value="Metallo-depent_PP-like"/>
</dbReference>
<evidence type="ECO:0000256" key="3">
    <source>
        <dbReference type="SAM" id="SignalP"/>
    </source>
</evidence>
<reference evidence="5 6" key="1">
    <citation type="submission" date="2023-03" db="EMBL/GenBank/DDBJ databases">
        <title>Roseibium porphyridii sp. nov. and Roseibium rhodosorbium sp. nov. isolated from marine algae, Porphyridium cruentum and Rhodosorus marinus, respectively.</title>
        <authorList>
            <person name="Lee M.W."/>
            <person name="Choi B.J."/>
            <person name="Lee J.K."/>
            <person name="Choi D.G."/>
            <person name="Baek J.H."/>
            <person name="Bayburt H."/>
            <person name="Kim J.M."/>
            <person name="Han D.M."/>
            <person name="Kim K.H."/>
            <person name="Jeon C.O."/>
        </authorList>
    </citation>
    <scope>NUCLEOTIDE SEQUENCE [LARGE SCALE GENOMIC DNA]</scope>
    <source>
        <strain evidence="5 6">KMA01</strain>
    </source>
</reference>
<dbReference type="EMBL" id="CP120863">
    <property type="protein sequence ID" value="WFE89680.1"/>
    <property type="molecule type" value="Genomic_DNA"/>
</dbReference>
<gene>
    <name evidence="5" type="ORF">K1718_26590</name>
</gene>
<keyword evidence="6" id="KW-1185">Reference proteome</keyword>
<evidence type="ECO:0000256" key="1">
    <source>
        <dbReference type="ARBA" id="ARBA00022723"/>
    </source>
</evidence>
<evidence type="ECO:0000259" key="4">
    <source>
        <dbReference type="Pfam" id="PF00149"/>
    </source>
</evidence>